<accession>F8QEC0</accession>
<protein>
    <submittedName>
        <fullName evidence="1">Uncharacterized protein</fullName>
    </submittedName>
</protein>
<evidence type="ECO:0000313" key="2">
    <source>
        <dbReference type="Proteomes" id="UP000008063"/>
    </source>
</evidence>
<reference evidence="2" key="1">
    <citation type="journal article" date="2011" name="Science">
        <title>The plant cell wall-decomposing machinery underlies the functional diversity of forest fungi.</title>
        <authorList>
            <person name="Eastwood D.C."/>
            <person name="Floudas D."/>
            <person name="Binder M."/>
            <person name="Majcherczyk A."/>
            <person name="Schneider P."/>
            <person name="Aerts A."/>
            <person name="Asiegbu F.O."/>
            <person name="Baker S.E."/>
            <person name="Barry K."/>
            <person name="Bendiksby M."/>
            <person name="Blumentritt M."/>
            <person name="Coutinho P.M."/>
            <person name="Cullen D."/>
            <person name="de Vries R.P."/>
            <person name="Gathman A."/>
            <person name="Goodell B."/>
            <person name="Henrissat B."/>
            <person name="Ihrmark K."/>
            <person name="Kauserud H."/>
            <person name="Kohler A."/>
            <person name="LaButti K."/>
            <person name="Lapidus A."/>
            <person name="Lavin J.L."/>
            <person name="Lee Y.-H."/>
            <person name="Lindquist E."/>
            <person name="Lilly W."/>
            <person name="Lucas S."/>
            <person name="Morin E."/>
            <person name="Murat C."/>
            <person name="Oguiza J.A."/>
            <person name="Park J."/>
            <person name="Pisabarro A.G."/>
            <person name="Riley R."/>
            <person name="Rosling A."/>
            <person name="Salamov A."/>
            <person name="Schmidt O."/>
            <person name="Schmutz J."/>
            <person name="Skrede I."/>
            <person name="Stenlid J."/>
            <person name="Wiebenga A."/>
            <person name="Xie X."/>
            <person name="Kuees U."/>
            <person name="Hibbett D.S."/>
            <person name="Hoffmeister D."/>
            <person name="Hoegberg N."/>
            <person name="Martin F."/>
            <person name="Grigoriev I.V."/>
            <person name="Watkinson S.C."/>
        </authorList>
    </citation>
    <scope>NUCLEOTIDE SEQUENCE [LARGE SCALE GENOMIC DNA]</scope>
    <source>
        <strain evidence="2">strain S7.3</strain>
    </source>
</reference>
<proteinExistence type="predicted"/>
<dbReference type="Proteomes" id="UP000008063">
    <property type="component" value="Unassembled WGS sequence"/>
</dbReference>
<name>F8QEC0_SERL3</name>
<gene>
    <name evidence="1" type="ORF">SERLA73DRAFT_189661</name>
</gene>
<dbReference type="HOGENOM" id="CLU_2851115_0_0_1"/>
<keyword evidence="2" id="KW-1185">Reference proteome</keyword>
<dbReference type="InParanoid" id="F8QEC0"/>
<sequence length="65" mass="6995">MTSEHLSLDVAIDVRPMSTFGGAAATIFFNSPSRLGRSASTCTRCSSKRFALNIERSMPSLGVRT</sequence>
<dbReference type="EMBL" id="GL945492">
    <property type="protein sequence ID" value="EGN93495.1"/>
    <property type="molecule type" value="Genomic_DNA"/>
</dbReference>
<evidence type="ECO:0000313" key="1">
    <source>
        <dbReference type="EMBL" id="EGN93495.1"/>
    </source>
</evidence>
<dbReference type="AlphaFoldDB" id="F8QEC0"/>
<organism evidence="2">
    <name type="scientific">Serpula lacrymans var. lacrymans (strain S7.3)</name>
    <name type="common">Dry rot fungus</name>
    <dbReference type="NCBI Taxonomy" id="936435"/>
    <lineage>
        <taxon>Eukaryota</taxon>
        <taxon>Fungi</taxon>
        <taxon>Dikarya</taxon>
        <taxon>Basidiomycota</taxon>
        <taxon>Agaricomycotina</taxon>
        <taxon>Agaricomycetes</taxon>
        <taxon>Agaricomycetidae</taxon>
        <taxon>Boletales</taxon>
        <taxon>Coniophorineae</taxon>
        <taxon>Serpulaceae</taxon>
        <taxon>Serpula</taxon>
    </lineage>
</organism>